<name>A0AAD9WYY6_9ROSI</name>
<evidence type="ECO:0000259" key="1">
    <source>
        <dbReference type="Pfam" id="PF00078"/>
    </source>
</evidence>
<dbReference type="CDD" id="cd01650">
    <property type="entry name" value="RT_nLTR_like"/>
    <property type="match status" value="1"/>
</dbReference>
<protein>
    <recommendedName>
        <fullName evidence="1">Reverse transcriptase domain-containing protein</fullName>
    </recommendedName>
</protein>
<sequence>MNRKPEASSKVLESQLGLIDSQAAQHGWTDQSRVQRRSLMEELWKVVHREEQLWRQKSRVVWLKVGDRNTSFFHYYRPISLVGSMYKILAKVLASRIKKVMESVVGDSQLAFVKNRQIVDSFMIAKEVIQKWKSKKEGGLVVKLDFEKAFDSVEHKFLDDMLGKMGFGEKWRWWIK</sequence>
<accession>A0AAD9WYY6</accession>
<dbReference type="SUPFAM" id="SSF56672">
    <property type="entry name" value="DNA/RNA polymerases"/>
    <property type="match status" value="1"/>
</dbReference>
<feature type="domain" description="Reverse transcriptase" evidence="1">
    <location>
        <begin position="76"/>
        <end position="174"/>
    </location>
</feature>
<gene>
    <name evidence="2" type="ORF">Ddye_015895</name>
</gene>
<dbReference type="PANTHER" id="PTHR31635:SF196">
    <property type="entry name" value="REVERSE TRANSCRIPTASE DOMAIN-CONTAINING PROTEIN-RELATED"/>
    <property type="match status" value="1"/>
</dbReference>
<dbReference type="InterPro" id="IPR043502">
    <property type="entry name" value="DNA/RNA_pol_sf"/>
</dbReference>
<keyword evidence="3" id="KW-1185">Reference proteome</keyword>
<evidence type="ECO:0000313" key="3">
    <source>
        <dbReference type="Proteomes" id="UP001280121"/>
    </source>
</evidence>
<dbReference type="AlphaFoldDB" id="A0AAD9WYY6"/>
<dbReference type="Proteomes" id="UP001280121">
    <property type="component" value="Unassembled WGS sequence"/>
</dbReference>
<dbReference type="InterPro" id="IPR000477">
    <property type="entry name" value="RT_dom"/>
</dbReference>
<reference evidence="2" key="1">
    <citation type="journal article" date="2023" name="Plant J.">
        <title>Genome sequences and population genomics provide insights into the demographic history, inbreeding, and mutation load of two 'living fossil' tree species of Dipteronia.</title>
        <authorList>
            <person name="Feng Y."/>
            <person name="Comes H.P."/>
            <person name="Chen J."/>
            <person name="Zhu S."/>
            <person name="Lu R."/>
            <person name="Zhang X."/>
            <person name="Li P."/>
            <person name="Qiu J."/>
            <person name="Olsen K.M."/>
            <person name="Qiu Y."/>
        </authorList>
    </citation>
    <scope>NUCLEOTIDE SEQUENCE</scope>
    <source>
        <strain evidence="2">KIB01</strain>
    </source>
</reference>
<dbReference type="Pfam" id="PF00078">
    <property type="entry name" value="RVT_1"/>
    <property type="match status" value="1"/>
</dbReference>
<dbReference type="EMBL" id="JANJYI010000005">
    <property type="protein sequence ID" value="KAK2648406.1"/>
    <property type="molecule type" value="Genomic_DNA"/>
</dbReference>
<proteinExistence type="predicted"/>
<evidence type="ECO:0000313" key="2">
    <source>
        <dbReference type="EMBL" id="KAK2648406.1"/>
    </source>
</evidence>
<comment type="caution">
    <text evidence="2">The sequence shown here is derived from an EMBL/GenBank/DDBJ whole genome shotgun (WGS) entry which is preliminary data.</text>
</comment>
<dbReference type="PANTHER" id="PTHR31635">
    <property type="entry name" value="REVERSE TRANSCRIPTASE DOMAIN-CONTAINING PROTEIN-RELATED"/>
    <property type="match status" value="1"/>
</dbReference>
<organism evidence="2 3">
    <name type="scientific">Dipteronia dyeriana</name>
    <dbReference type="NCBI Taxonomy" id="168575"/>
    <lineage>
        <taxon>Eukaryota</taxon>
        <taxon>Viridiplantae</taxon>
        <taxon>Streptophyta</taxon>
        <taxon>Embryophyta</taxon>
        <taxon>Tracheophyta</taxon>
        <taxon>Spermatophyta</taxon>
        <taxon>Magnoliopsida</taxon>
        <taxon>eudicotyledons</taxon>
        <taxon>Gunneridae</taxon>
        <taxon>Pentapetalae</taxon>
        <taxon>rosids</taxon>
        <taxon>malvids</taxon>
        <taxon>Sapindales</taxon>
        <taxon>Sapindaceae</taxon>
        <taxon>Hippocastanoideae</taxon>
        <taxon>Acereae</taxon>
        <taxon>Dipteronia</taxon>
    </lineage>
</organism>